<name>A0ABQ9WWF3_9EUKA</name>
<evidence type="ECO:0000313" key="2">
    <source>
        <dbReference type="EMBL" id="KAK2943648.1"/>
    </source>
</evidence>
<accession>A0ABQ9WWF3</accession>
<feature type="region of interest" description="Disordered" evidence="1">
    <location>
        <begin position="35"/>
        <end position="62"/>
    </location>
</feature>
<reference evidence="2 3" key="1">
    <citation type="journal article" date="2022" name="bioRxiv">
        <title>Genomics of Preaxostyla Flagellates Illuminates Evolutionary Transitions and the Path Towards Mitochondrial Loss.</title>
        <authorList>
            <person name="Novak L.V.F."/>
            <person name="Treitli S.C."/>
            <person name="Pyrih J."/>
            <person name="Halakuc P."/>
            <person name="Pipaliya S.V."/>
            <person name="Vacek V."/>
            <person name="Brzon O."/>
            <person name="Soukal P."/>
            <person name="Eme L."/>
            <person name="Dacks J.B."/>
            <person name="Karnkowska A."/>
            <person name="Elias M."/>
            <person name="Hampl V."/>
        </authorList>
    </citation>
    <scope>NUCLEOTIDE SEQUENCE [LARGE SCALE GENOMIC DNA]</scope>
    <source>
        <strain evidence="2">NAU3</strain>
        <tissue evidence="2">Gut</tissue>
    </source>
</reference>
<protein>
    <submittedName>
        <fullName evidence="2">Uncharacterized protein</fullName>
    </submittedName>
</protein>
<keyword evidence="3" id="KW-1185">Reference proteome</keyword>
<evidence type="ECO:0000256" key="1">
    <source>
        <dbReference type="SAM" id="MobiDB-lite"/>
    </source>
</evidence>
<proteinExistence type="predicted"/>
<sequence>MEAERETTRKAEEERQREFVRKMGEMEELKKMHAELIEEGRQRREEQKREAERKRIEEEERRRNVKEGAAAIEVFARDSITLSGNVFTKLVHDWSSLFSNSFGPVIVRITFVVRDFARNVFLFVVIAADLVEQVSPTNSFFSNLKRAASWVPLSSWIHTRHHGKEFHSGSACKAVADGQRVVMEADGREGKRTLKLSQDGQAQPTFFSTIPVPFRFVTRLNGASVEIISTEVLRDAEMGGGIAVTNPDIILKLYSTWKCGGKIADAPERKFLRIESCGGIE</sequence>
<dbReference type="Proteomes" id="UP001281761">
    <property type="component" value="Unassembled WGS sequence"/>
</dbReference>
<evidence type="ECO:0000313" key="3">
    <source>
        <dbReference type="Proteomes" id="UP001281761"/>
    </source>
</evidence>
<dbReference type="EMBL" id="JARBJD010000335">
    <property type="protein sequence ID" value="KAK2943648.1"/>
    <property type="molecule type" value="Genomic_DNA"/>
</dbReference>
<comment type="caution">
    <text evidence="2">The sequence shown here is derived from an EMBL/GenBank/DDBJ whole genome shotgun (WGS) entry which is preliminary data.</text>
</comment>
<gene>
    <name evidence="2" type="ORF">BLNAU_21438</name>
</gene>
<organism evidence="2 3">
    <name type="scientific">Blattamonas nauphoetae</name>
    <dbReference type="NCBI Taxonomy" id="2049346"/>
    <lineage>
        <taxon>Eukaryota</taxon>
        <taxon>Metamonada</taxon>
        <taxon>Preaxostyla</taxon>
        <taxon>Oxymonadida</taxon>
        <taxon>Blattamonas</taxon>
    </lineage>
</organism>